<comment type="caution">
    <text evidence="7">The sequence shown here is derived from an EMBL/GenBank/DDBJ whole genome shotgun (WGS) entry which is preliminary data.</text>
</comment>
<keyword evidence="4" id="KW-0539">Nucleus</keyword>
<gene>
    <name evidence="7" type="ORF">CVIRNUC_006156</name>
</gene>
<proteinExistence type="inferred from homology"/>
<comment type="subcellular location">
    <subcellularLocation>
        <location evidence="1">Nucleus</location>
    </subcellularLocation>
</comment>
<dbReference type="InterPro" id="IPR007854">
    <property type="entry name" value="Fip1_dom"/>
</dbReference>
<dbReference type="Proteomes" id="UP001314263">
    <property type="component" value="Unassembled WGS sequence"/>
</dbReference>
<dbReference type="GO" id="GO:0006397">
    <property type="term" value="P:mRNA processing"/>
    <property type="evidence" value="ECO:0007669"/>
    <property type="project" value="UniProtKB-KW"/>
</dbReference>
<feature type="compositionally biased region" description="Acidic residues" evidence="5">
    <location>
        <begin position="69"/>
        <end position="91"/>
    </location>
</feature>
<dbReference type="PANTHER" id="PTHR13484:SF0">
    <property type="entry name" value="PRE-MRNA 3'-END-PROCESSING FACTOR FIP1"/>
    <property type="match status" value="1"/>
</dbReference>
<protein>
    <recommendedName>
        <fullName evidence="6">Pre-mRNA polyadenylation factor Fip1 domain-containing protein</fullName>
    </recommendedName>
</protein>
<feature type="domain" description="Pre-mRNA polyadenylation factor Fip1" evidence="6">
    <location>
        <begin position="246"/>
        <end position="290"/>
    </location>
</feature>
<dbReference type="Pfam" id="PF05182">
    <property type="entry name" value="Fip1"/>
    <property type="match status" value="1"/>
</dbReference>
<feature type="compositionally biased region" description="Basic and acidic residues" evidence="5">
    <location>
        <begin position="672"/>
        <end position="682"/>
    </location>
</feature>
<dbReference type="EMBL" id="CAUYUE010000007">
    <property type="protein sequence ID" value="CAK0782961.1"/>
    <property type="molecule type" value="Genomic_DNA"/>
</dbReference>
<feature type="compositionally biased region" description="Basic residues" evidence="5">
    <location>
        <begin position="662"/>
        <end position="671"/>
    </location>
</feature>
<reference evidence="7 8" key="1">
    <citation type="submission" date="2023-10" db="EMBL/GenBank/DDBJ databases">
        <authorList>
            <person name="Maclean D."/>
            <person name="Macfadyen A."/>
        </authorList>
    </citation>
    <scope>NUCLEOTIDE SEQUENCE [LARGE SCALE GENOMIC DNA]</scope>
</reference>
<dbReference type="GO" id="GO:0005847">
    <property type="term" value="C:mRNA cleavage and polyadenylation specificity factor complex"/>
    <property type="evidence" value="ECO:0007669"/>
    <property type="project" value="TreeGrafter"/>
</dbReference>
<feature type="region of interest" description="Disordered" evidence="5">
    <location>
        <begin position="19"/>
        <end position="159"/>
    </location>
</feature>
<organism evidence="7 8">
    <name type="scientific">Coccomyxa viridis</name>
    <dbReference type="NCBI Taxonomy" id="1274662"/>
    <lineage>
        <taxon>Eukaryota</taxon>
        <taxon>Viridiplantae</taxon>
        <taxon>Chlorophyta</taxon>
        <taxon>core chlorophytes</taxon>
        <taxon>Trebouxiophyceae</taxon>
        <taxon>Trebouxiophyceae incertae sedis</taxon>
        <taxon>Coccomyxaceae</taxon>
        <taxon>Coccomyxa</taxon>
    </lineage>
</organism>
<evidence type="ECO:0000313" key="7">
    <source>
        <dbReference type="EMBL" id="CAK0782961.1"/>
    </source>
</evidence>
<evidence type="ECO:0000259" key="6">
    <source>
        <dbReference type="Pfam" id="PF05182"/>
    </source>
</evidence>
<feature type="compositionally biased region" description="Low complexity" evidence="5">
    <location>
        <begin position="106"/>
        <end position="128"/>
    </location>
</feature>
<keyword evidence="8" id="KW-1185">Reference proteome</keyword>
<feature type="compositionally biased region" description="Pro residues" evidence="5">
    <location>
        <begin position="434"/>
        <end position="470"/>
    </location>
</feature>
<evidence type="ECO:0000256" key="3">
    <source>
        <dbReference type="ARBA" id="ARBA00022664"/>
    </source>
</evidence>
<name>A0AAV1I889_9CHLO</name>
<feature type="compositionally biased region" description="Low complexity" evidence="5">
    <location>
        <begin position="24"/>
        <end position="58"/>
    </location>
</feature>
<evidence type="ECO:0000256" key="4">
    <source>
        <dbReference type="ARBA" id="ARBA00023242"/>
    </source>
</evidence>
<evidence type="ECO:0000256" key="2">
    <source>
        <dbReference type="ARBA" id="ARBA00007459"/>
    </source>
</evidence>
<evidence type="ECO:0000256" key="5">
    <source>
        <dbReference type="SAM" id="MobiDB-lite"/>
    </source>
</evidence>
<keyword evidence="3" id="KW-0507">mRNA processing</keyword>
<accession>A0AAV1I889</accession>
<feature type="region of interest" description="Disordered" evidence="5">
    <location>
        <begin position="327"/>
        <end position="407"/>
    </location>
</feature>
<sequence length="688" mass="73897">MADEEDDLWAQIYGEVAPAEEKPAAQAAPIAPSVSPKPTSAAAAVSAEAPSQPQAYAAKAEDAAVEAAQADDELDIQLDEDDDEFNIELDDDSRAEAPEPPPGQPAPSQADTKAQPAAPQHHAAPAPHRYVRPDIVQAGPVSDPAAHGSGSSRPGYSLAEVDEPSFIPGVAAASLVQRQPPKPAGPPKRWPHTSNYNVPPQGVGEGEPMLPSQAAPGQRMRLPGQTKVTTEEYKEFLGLGHGDIFDLDPDLVADAPWRMPANLEDMRAFFNYDLNPHKWREYCKRVEQYRLQYTMQRKIQTLDSSAMAAAPEIDPDLPEELRAAMAAERGQSAAPPRPANSFISGGARRGPRPPFPPRQNPSSDAIVLLGEDDSSMHTDQNGSSSAQAPPGPAPKQPGTQANAGEVQKKEDALKNGAAKENGMATARMNGLSQPRPPPGKPPPPKPPAGAPPPRPPQNTPRPPPPRPPAGPFRNDPGMMSMGMHGMPFGQMGMMGMGRPMMGHPMMGNGPMMHPMGMPGPMGPMGMQGGPHMMGKFFGPGMGGPMGGPMPGPMGPGAPPMPPMMQNMYNNMNGGWGRVRGDSLAELGITEEEFEEYAQRKPRRGESDSAEADTLAMGMDVELSRPQQAPRRGSRQLEGSSSDEEPSRVKRRDRPRDGDRPRSARHGRRSRSRERSRSRSRERARSRRH</sequence>
<feature type="region of interest" description="Disordered" evidence="5">
    <location>
        <begin position="427"/>
        <end position="482"/>
    </location>
</feature>
<feature type="region of interest" description="Disordered" evidence="5">
    <location>
        <begin position="594"/>
        <end position="688"/>
    </location>
</feature>
<comment type="similarity">
    <text evidence="2">Belongs to the FIP1 family.</text>
</comment>
<dbReference type="AlphaFoldDB" id="A0AAV1I889"/>
<dbReference type="PANTHER" id="PTHR13484">
    <property type="entry name" value="FIP1-LIKE 1 PROTEIN"/>
    <property type="match status" value="1"/>
</dbReference>
<evidence type="ECO:0000256" key="1">
    <source>
        <dbReference type="ARBA" id="ARBA00004123"/>
    </source>
</evidence>
<evidence type="ECO:0000313" key="8">
    <source>
        <dbReference type="Proteomes" id="UP001314263"/>
    </source>
</evidence>
<dbReference type="InterPro" id="IPR051187">
    <property type="entry name" value="Pre-mRNA_3'-end_processing_reg"/>
</dbReference>